<dbReference type="Proteomes" id="UP001596119">
    <property type="component" value="Unassembled WGS sequence"/>
</dbReference>
<name>A0ABW1IIR4_9PSEU</name>
<keyword evidence="1" id="KW-0436">Ligase</keyword>
<dbReference type="EMBL" id="JBHSQK010000111">
    <property type="protein sequence ID" value="MFC5952604.1"/>
    <property type="molecule type" value="Genomic_DNA"/>
</dbReference>
<dbReference type="Pfam" id="PF13563">
    <property type="entry name" value="2_5_RNA_ligase2"/>
    <property type="match status" value="1"/>
</dbReference>
<evidence type="ECO:0000313" key="1">
    <source>
        <dbReference type="EMBL" id="MFC5952604.1"/>
    </source>
</evidence>
<keyword evidence="2" id="KW-1185">Reference proteome</keyword>
<sequence>MDPLVVTAVLDEPAQSRLDALRRRHFPPERNHLDAHVTLFHALPGEHEAEVAAALTAAVRRAPPEAVVGAPRLLGRGVAFRVDAPELLALRADLARTFGAWLTPQDRGKRELHVTVQNKVPPDRARDLRAALAGEAPAPTAVVALGLWRYRGGPWEPVATFPFAEVTGNRAPAP</sequence>
<reference evidence="2" key="1">
    <citation type="journal article" date="2019" name="Int. J. Syst. Evol. Microbiol.">
        <title>The Global Catalogue of Microorganisms (GCM) 10K type strain sequencing project: providing services to taxonomists for standard genome sequencing and annotation.</title>
        <authorList>
            <consortium name="The Broad Institute Genomics Platform"/>
            <consortium name="The Broad Institute Genome Sequencing Center for Infectious Disease"/>
            <person name="Wu L."/>
            <person name="Ma J."/>
        </authorList>
    </citation>
    <scope>NUCLEOTIDE SEQUENCE [LARGE SCALE GENOMIC DNA]</scope>
    <source>
        <strain evidence="2">CGMCC 4.7397</strain>
    </source>
</reference>
<protein>
    <submittedName>
        <fullName evidence="1">2'-5' RNA ligase family protein</fullName>
    </submittedName>
</protein>
<evidence type="ECO:0000313" key="2">
    <source>
        <dbReference type="Proteomes" id="UP001596119"/>
    </source>
</evidence>
<dbReference type="SUPFAM" id="SSF55144">
    <property type="entry name" value="LigT-like"/>
    <property type="match status" value="1"/>
</dbReference>
<dbReference type="RefSeq" id="WP_379571646.1">
    <property type="nucleotide sequence ID" value="NZ_JBHSQK010000111.1"/>
</dbReference>
<proteinExistence type="predicted"/>
<dbReference type="InterPro" id="IPR009097">
    <property type="entry name" value="Cyclic_Pdiesterase"/>
</dbReference>
<dbReference type="GO" id="GO:0016874">
    <property type="term" value="F:ligase activity"/>
    <property type="evidence" value="ECO:0007669"/>
    <property type="project" value="UniProtKB-KW"/>
</dbReference>
<gene>
    <name evidence="1" type="ORF">ACFQH9_30530</name>
</gene>
<organism evidence="1 2">
    <name type="scientific">Pseudonocardia lutea</name>
    <dbReference type="NCBI Taxonomy" id="2172015"/>
    <lineage>
        <taxon>Bacteria</taxon>
        <taxon>Bacillati</taxon>
        <taxon>Actinomycetota</taxon>
        <taxon>Actinomycetes</taxon>
        <taxon>Pseudonocardiales</taxon>
        <taxon>Pseudonocardiaceae</taxon>
        <taxon>Pseudonocardia</taxon>
    </lineage>
</organism>
<dbReference type="Gene3D" id="3.90.1140.10">
    <property type="entry name" value="Cyclic phosphodiesterase"/>
    <property type="match status" value="1"/>
</dbReference>
<accession>A0ABW1IIR4</accession>
<comment type="caution">
    <text evidence="1">The sequence shown here is derived from an EMBL/GenBank/DDBJ whole genome shotgun (WGS) entry which is preliminary data.</text>
</comment>